<dbReference type="Gene3D" id="3.30.460.10">
    <property type="entry name" value="Beta Polymerase, domain 2"/>
    <property type="match status" value="1"/>
</dbReference>
<dbReference type="Pfam" id="PF02410">
    <property type="entry name" value="RsfS"/>
    <property type="match status" value="1"/>
</dbReference>
<evidence type="ECO:0008006" key="5">
    <source>
        <dbReference type="Google" id="ProtNLM"/>
    </source>
</evidence>
<dbReference type="GO" id="GO:0090071">
    <property type="term" value="P:negative regulation of ribosome biogenesis"/>
    <property type="evidence" value="ECO:0007669"/>
    <property type="project" value="TreeGrafter"/>
</dbReference>
<feature type="region of interest" description="Disordered" evidence="2">
    <location>
        <begin position="31"/>
        <end position="97"/>
    </location>
</feature>
<dbReference type="OrthoDB" id="21330at2759"/>
<name>A0A836CM28_9STRA</name>
<keyword evidence="4" id="KW-1185">Reference proteome</keyword>
<dbReference type="GO" id="GO:0017148">
    <property type="term" value="P:negative regulation of translation"/>
    <property type="evidence" value="ECO:0007669"/>
    <property type="project" value="TreeGrafter"/>
</dbReference>
<gene>
    <name evidence="3" type="ORF">JKP88DRAFT_204889</name>
</gene>
<evidence type="ECO:0000313" key="4">
    <source>
        <dbReference type="Proteomes" id="UP000664859"/>
    </source>
</evidence>
<protein>
    <recommendedName>
        <fullName evidence="5">Ribosomal silencing factor RsfS</fullName>
    </recommendedName>
</protein>
<proteinExistence type="inferred from homology"/>
<evidence type="ECO:0000313" key="3">
    <source>
        <dbReference type="EMBL" id="KAG5191397.1"/>
    </source>
</evidence>
<evidence type="ECO:0000256" key="1">
    <source>
        <dbReference type="ARBA" id="ARBA00010574"/>
    </source>
</evidence>
<dbReference type="InterPro" id="IPR043519">
    <property type="entry name" value="NT_sf"/>
</dbReference>
<dbReference type="GO" id="GO:0043023">
    <property type="term" value="F:ribosomal large subunit binding"/>
    <property type="evidence" value="ECO:0007669"/>
    <property type="project" value="TreeGrafter"/>
</dbReference>
<dbReference type="PANTHER" id="PTHR21043:SF0">
    <property type="entry name" value="MITOCHONDRIAL ASSEMBLY OF RIBOSOMAL LARGE SUBUNIT PROTEIN 1"/>
    <property type="match status" value="1"/>
</dbReference>
<dbReference type="EMBL" id="JAFCMP010000020">
    <property type="protein sequence ID" value="KAG5191397.1"/>
    <property type="molecule type" value="Genomic_DNA"/>
</dbReference>
<comment type="caution">
    <text evidence="3">The sequence shown here is derived from an EMBL/GenBank/DDBJ whole genome shotgun (WGS) entry which is preliminary data.</text>
</comment>
<dbReference type="Proteomes" id="UP000664859">
    <property type="component" value="Unassembled WGS sequence"/>
</dbReference>
<comment type="similarity">
    <text evidence="1">Belongs to the Iojap/RsfS family.</text>
</comment>
<feature type="region of interest" description="Disordered" evidence="2">
    <location>
        <begin position="218"/>
        <end position="270"/>
    </location>
</feature>
<dbReference type="NCBIfam" id="TIGR00090">
    <property type="entry name" value="rsfS_iojap_ybeB"/>
    <property type="match status" value="1"/>
</dbReference>
<reference evidence="3" key="1">
    <citation type="submission" date="2021-02" db="EMBL/GenBank/DDBJ databases">
        <title>First Annotated Genome of the Yellow-green Alga Tribonema minus.</title>
        <authorList>
            <person name="Mahan K.M."/>
        </authorList>
    </citation>
    <scope>NUCLEOTIDE SEQUENCE</scope>
    <source>
        <strain evidence="3">UTEX B ZZ1240</strain>
    </source>
</reference>
<organism evidence="3 4">
    <name type="scientific">Tribonema minus</name>
    <dbReference type="NCBI Taxonomy" id="303371"/>
    <lineage>
        <taxon>Eukaryota</taxon>
        <taxon>Sar</taxon>
        <taxon>Stramenopiles</taxon>
        <taxon>Ochrophyta</taxon>
        <taxon>PX clade</taxon>
        <taxon>Xanthophyceae</taxon>
        <taxon>Tribonematales</taxon>
        <taxon>Tribonemataceae</taxon>
        <taxon>Tribonema</taxon>
    </lineage>
</organism>
<feature type="compositionally biased region" description="Acidic residues" evidence="2">
    <location>
        <begin position="225"/>
        <end position="244"/>
    </location>
</feature>
<accession>A0A836CM28</accession>
<sequence length="300" mass="32088">MATTLLRPVIRQGARALPRVCLLCARASTTDTSAGSSKANVQAGAKQPAAKNPTATSSGAKSPAGTAAGPDRSAVKARSWTWSSNAPRKAGGSADIDVKPKVPLTVGEVVTALENNGGTDIRVVHLAGKSDLADAMIFCTGRSMRHMQRLSDVITYALKRRKLSHAPGITGAEGYDCDDWMIVDCWNLIVHVFEAKYRKELNLEARWENIKPYNPKDWVNHLDYDSEDDEDSDEADGEEEEEGAAEGGGWSEGGRVPQTPAEEKREADRIAALWEAHIADTGIARKAGGRRKGPGGGKGV</sequence>
<dbReference type="SUPFAM" id="SSF81301">
    <property type="entry name" value="Nucleotidyltransferase"/>
    <property type="match status" value="1"/>
</dbReference>
<dbReference type="AlphaFoldDB" id="A0A836CM28"/>
<dbReference type="InterPro" id="IPR004394">
    <property type="entry name" value="Iojap/RsfS/C7orf30"/>
</dbReference>
<evidence type="ECO:0000256" key="2">
    <source>
        <dbReference type="SAM" id="MobiDB-lite"/>
    </source>
</evidence>
<feature type="compositionally biased region" description="Polar residues" evidence="2">
    <location>
        <begin position="31"/>
        <end position="40"/>
    </location>
</feature>
<dbReference type="PANTHER" id="PTHR21043">
    <property type="entry name" value="IOJAP SUPERFAMILY ORTHOLOG"/>
    <property type="match status" value="1"/>
</dbReference>